<evidence type="ECO:0000256" key="10">
    <source>
        <dbReference type="PROSITE-ProRule" id="PRU00452"/>
    </source>
</evidence>
<feature type="domain" description="SP-RING-type" evidence="13">
    <location>
        <begin position="296"/>
        <end position="377"/>
    </location>
</feature>
<evidence type="ECO:0000259" key="12">
    <source>
        <dbReference type="PROSITE" id="PS50800"/>
    </source>
</evidence>
<dbReference type="Gene3D" id="1.10.720.30">
    <property type="entry name" value="SAP domain"/>
    <property type="match status" value="1"/>
</dbReference>
<keyword evidence="5" id="KW-0479">Metal-binding</keyword>
<keyword evidence="6 10" id="KW-0863">Zinc-finger</keyword>
<dbReference type="InterPro" id="IPR038654">
    <property type="entry name" value="PINIT_sf"/>
</dbReference>
<dbReference type="InterPro" id="IPR003034">
    <property type="entry name" value="SAP_dom"/>
</dbReference>
<comment type="similarity">
    <text evidence="3">Belongs to the PIAS family.</text>
</comment>
<dbReference type="PROSITE" id="PS50800">
    <property type="entry name" value="SAP"/>
    <property type="match status" value="1"/>
</dbReference>
<organism evidence="15 16">
    <name type="scientific">Porites lobata</name>
    <dbReference type="NCBI Taxonomy" id="104759"/>
    <lineage>
        <taxon>Eukaryota</taxon>
        <taxon>Metazoa</taxon>
        <taxon>Cnidaria</taxon>
        <taxon>Anthozoa</taxon>
        <taxon>Hexacorallia</taxon>
        <taxon>Scleractinia</taxon>
        <taxon>Fungiina</taxon>
        <taxon>Poritidae</taxon>
        <taxon>Porites</taxon>
    </lineage>
</organism>
<dbReference type="Pfam" id="PF02037">
    <property type="entry name" value="SAP"/>
    <property type="match status" value="1"/>
</dbReference>
<comment type="pathway">
    <text evidence="2">Protein modification; protein sumoylation.</text>
</comment>
<evidence type="ECO:0000259" key="13">
    <source>
        <dbReference type="PROSITE" id="PS51044"/>
    </source>
</evidence>
<evidence type="ECO:0000259" key="14">
    <source>
        <dbReference type="PROSITE" id="PS51466"/>
    </source>
</evidence>
<dbReference type="Gene3D" id="2.60.120.780">
    <property type="entry name" value="PINIT domain"/>
    <property type="match status" value="1"/>
</dbReference>
<feature type="compositionally biased region" description="Polar residues" evidence="11">
    <location>
        <begin position="486"/>
        <end position="508"/>
    </location>
</feature>
<dbReference type="Pfam" id="PF02891">
    <property type="entry name" value="zf-MIZ"/>
    <property type="match status" value="1"/>
</dbReference>
<dbReference type="Gene3D" id="3.30.40.10">
    <property type="entry name" value="Zinc/RING finger domain, C3HC4 (zinc finger)"/>
    <property type="match status" value="1"/>
</dbReference>
<dbReference type="PANTHER" id="PTHR10782">
    <property type="entry name" value="ZINC FINGER MIZ DOMAIN-CONTAINING PROTEIN"/>
    <property type="match status" value="1"/>
</dbReference>
<sequence>MLFLMFSQHMLMSFRVSELQSLLGFAGRSKSGRKHELMGRALQMLKGEGNHAVRKKLRELYERRCGPRKVVAPLPQLRTVIPAPVPSQRPSSINSDTSGVPVHPDVRLSRLPFFEHIDDLVRPTSLVPRGMSQFQEAYVMFHLTPSQVQLISNSRDTRPNSRNEYTVQVLLRFCLFETSCEQEDHFPSSLCIKVNGKICPLPAGYASQHCNPNNPNVEPKRPSKPINITPLCRLSPTVPNNIHISWTPKFGQRHVITAKLVTAVTSSCLIQRLKANGYRNPDHSRALIKEKLAHDPDSEVATTSLRVSLLCPLGKTRMTLPCRANTCNHLQCFDAALFLQMNERKTTWICPVCDQKAPFEKLVLDGLFKEILEASHCNEICFYENGSWRPISDQENESKRAVSALVSNTVPSPERSSSSKVHVEAQSQQPEKKKEKGVQIIDLTLDSDSESDRDDETETEDQDYIDRRGLNTPRPPVSSMIPSMKNPPSLNSMAFSSAPNTMPGSPHASSLLNPNFFPPPLDFPCQNLDLDLYHLLPNEPPPPYMYHGFLGPHTSSNVIQLD</sequence>
<keyword evidence="9" id="KW-0539">Nucleus</keyword>
<dbReference type="PROSITE" id="PS51044">
    <property type="entry name" value="ZF_SP_RING"/>
    <property type="match status" value="1"/>
</dbReference>
<evidence type="ECO:0000256" key="6">
    <source>
        <dbReference type="ARBA" id="ARBA00022771"/>
    </source>
</evidence>
<dbReference type="InterPro" id="IPR004181">
    <property type="entry name" value="Znf_MIZ"/>
</dbReference>
<feature type="region of interest" description="Disordered" evidence="11">
    <location>
        <begin position="399"/>
        <end position="508"/>
    </location>
</feature>
<comment type="caution">
    <text evidence="15">The sequence shown here is derived from an EMBL/GenBank/DDBJ whole genome shotgun (WGS) entry which is preliminary data.</text>
</comment>
<proteinExistence type="inferred from homology"/>
<evidence type="ECO:0000256" key="1">
    <source>
        <dbReference type="ARBA" id="ARBA00004123"/>
    </source>
</evidence>
<evidence type="ECO:0000256" key="4">
    <source>
        <dbReference type="ARBA" id="ARBA00022679"/>
    </source>
</evidence>
<evidence type="ECO:0000256" key="3">
    <source>
        <dbReference type="ARBA" id="ARBA00005383"/>
    </source>
</evidence>
<evidence type="ECO:0000313" key="15">
    <source>
        <dbReference type="EMBL" id="CAH3041444.1"/>
    </source>
</evidence>
<name>A0ABN8N4Q9_9CNID</name>
<dbReference type="Pfam" id="PF14324">
    <property type="entry name" value="PINIT"/>
    <property type="match status" value="1"/>
</dbReference>
<reference evidence="15 16" key="1">
    <citation type="submission" date="2022-05" db="EMBL/GenBank/DDBJ databases">
        <authorList>
            <consortium name="Genoscope - CEA"/>
            <person name="William W."/>
        </authorList>
    </citation>
    <scope>NUCLEOTIDE SEQUENCE [LARGE SCALE GENOMIC DNA]</scope>
</reference>
<dbReference type="InterPro" id="IPR013083">
    <property type="entry name" value="Znf_RING/FYVE/PHD"/>
</dbReference>
<keyword evidence="16" id="KW-1185">Reference proteome</keyword>
<dbReference type="InterPro" id="IPR023321">
    <property type="entry name" value="PINIT"/>
</dbReference>
<evidence type="ECO:0000256" key="5">
    <source>
        <dbReference type="ARBA" id="ARBA00022723"/>
    </source>
</evidence>
<feature type="compositionally biased region" description="Polar residues" evidence="11">
    <location>
        <begin position="405"/>
        <end position="429"/>
    </location>
</feature>
<dbReference type="SUPFAM" id="SSF68906">
    <property type="entry name" value="SAP domain"/>
    <property type="match status" value="1"/>
</dbReference>
<evidence type="ECO:0008006" key="17">
    <source>
        <dbReference type="Google" id="ProtNLM"/>
    </source>
</evidence>
<dbReference type="SMART" id="SM00513">
    <property type="entry name" value="SAP"/>
    <property type="match status" value="1"/>
</dbReference>
<comment type="subcellular location">
    <subcellularLocation>
        <location evidence="1">Nucleus</location>
    </subcellularLocation>
</comment>
<keyword evidence="4" id="KW-0808">Transferase</keyword>
<accession>A0ABN8N4Q9</accession>
<feature type="compositionally biased region" description="Acidic residues" evidence="11">
    <location>
        <begin position="445"/>
        <end position="463"/>
    </location>
</feature>
<evidence type="ECO:0000256" key="2">
    <source>
        <dbReference type="ARBA" id="ARBA00004718"/>
    </source>
</evidence>
<gene>
    <name evidence="15" type="ORF">PLOB_00048253</name>
</gene>
<dbReference type="Proteomes" id="UP001159405">
    <property type="component" value="Unassembled WGS sequence"/>
</dbReference>
<dbReference type="PANTHER" id="PTHR10782:SF94">
    <property type="entry name" value="SUPPRESSOR OF VARIEGATION 2-10, ISOFORM I"/>
    <property type="match status" value="1"/>
</dbReference>
<feature type="domain" description="PINIT" evidence="14">
    <location>
        <begin position="94"/>
        <end position="264"/>
    </location>
</feature>
<evidence type="ECO:0000256" key="8">
    <source>
        <dbReference type="ARBA" id="ARBA00022833"/>
    </source>
</evidence>
<evidence type="ECO:0000313" key="16">
    <source>
        <dbReference type="Proteomes" id="UP001159405"/>
    </source>
</evidence>
<dbReference type="InterPro" id="IPR036361">
    <property type="entry name" value="SAP_dom_sf"/>
</dbReference>
<evidence type="ECO:0000256" key="9">
    <source>
        <dbReference type="ARBA" id="ARBA00023242"/>
    </source>
</evidence>
<evidence type="ECO:0000256" key="11">
    <source>
        <dbReference type="SAM" id="MobiDB-lite"/>
    </source>
</evidence>
<keyword evidence="8" id="KW-0862">Zinc</keyword>
<keyword evidence="7" id="KW-0833">Ubl conjugation pathway</keyword>
<protein>
    <recommendedName>
        <fullName evidence="17">Protein inhibitor of activated STAT</fullName>
    </recommendedName>
</protein>
<dbReference type="PROSITE" id="PS51466">
    <property type="entry name" value="PINIT"/>
    <property type="match status" value="1"/>
</dbReference>
<dbReference type="EMBL" id="CALNXK010000009">
    <property type="protein sequence ID" value="CAH3041444.1"/>
    <property type="molecule type" value="Genomic_DNA"/>
</dbReference>
<evidence type="ECO:0000256" key="7">
    <source>
        <dbReference type="ARBA" id="ARBA00022786"/>
    </source>
</evidence>
<feature type="domain" description="SAP" evidence="12">
    <location>
        <begin position="11"/>
        <end position="45"/>
    </location>
</feature>